<comment type="subunit">
    <text evidence="9">The Tat system comprises two distinct complexes: a TatABC complex, containing multiple copies of TatA, TatB and TatC subunits, and a separate TatA complex, containing only TatA subunits. Substrates initially bind to the TatABC complex, which probably triggers association of the separate TatA complex to form the active translocon.</text>
</comment>
<keyword evidence="14" id="KW-1185">Reference proteome</keyword>
<dbReference type="NCBIfam" id="NF001854">
    <property type="entry name" value="PRK00575.1"/>
    <property type="match status" value="1"/>
</dbReference>
<feature type="transmembrane region" description="Helical" evidence="9">
    <location>
        <begin position="6"/>
        <end position="25"/>
    </location>
</feature>
<dbReference type="GO" id="GO:0043953">
    <property type="term" value="P:protein transport by the Tat complex"/>
    <property type="evidence" value="ECO:0007669"/>
    <property type="project" value="UniProtKB-UniRule"/>
</dbReference>
<keyword evidence="2 9" id="KW-0813">Transport</keyword>
<evidence type="ECO:0000256" key="2">
    <source>
        <dbReference type="ARBA" id="ARBA00022448"/>
    </source>
</evidence>
<keyword evidence="5 9" id="KW-0653">Protein transport</keyword>
<keyword evidence="6 9" id="KW-1133">Transmembrane helix</keyword>
<keyword evidence="7 9" id="KW-0811">Translocation</keyword>
<name>A0A3M0GGW4_9CORY</name>
<keyword evidence="3 9" id="KW-1003">Cell membrane</keyword>
<dbReference type="Gene3D" id="1.20.5.3310">
    <property type="match status" value="1"/>
</dbReference>
<dbReference type="RefSeq" id="WP_121911704.1">
    <property type="nucleotide sequence ID" value="NZ_CP068291.1"/>
</dbReference>
<dbReference type="GO" id="GO:0033281">
    <property type="term" value="C:TAT protein transport complex"/>
    <property type="evidence" value="ECO:0007669"/>
    <property type="project" value="UniProtKB-UniRule"/>
</dbReference>
<proteinExistence type="inferred from homology"/>
<keyword evidence="8 9" id="KW-0472">Membrane</keyword>
<feature type="compositionally biased region" description="Polar residues" evidence="10">
    <location>
        <begin position="79"/>
        <end position="89"/>
    </location>
</feature>
<comment type="subcellular location">
    <subcellularLocation>
        <location evidence="1 9">Cell membrane</location>
        <topology evidence="1 9">Single-pass membrane protein</topology>
    </subcellularLocation>
</comment>
<reference evidence="11 14" key="2">
    <citation type="submission" date="2021-01" db="EMBL/GenBank/DDBJ databases">
        <title>Complete genome sequences of Corynebacterium macginleyi strains isolated from infectious keratitis.</title>
        <authorList>
            <person name="Sagerfors S."/>
            <person name="Poehlein A."/>
            <person name="Soderquist B."/>
            <person name="Bruggemann H."/>
        </authorList>
    </citation>
    <scope>NUCLEOTIDE SEQUENCE [LARGE SCALE GENOMIC DNA]</scope>
    <source>
        <strain evidence="11 14">12T220</strain>
    </source>
</reference>
<protein>
    <recommendedName>
        <fullName evidence="9">Sec-independent protein translocase protein TatA</fullName>
    </recommendedName>
</protein>
<dbReference type="OrthoDB" id="5245163at2"/>
<evidence type="ECO:0000256" key="4">
    <source>
        <dbReference type="ARBA" id="ARBA00022692"/>
    </source>
</evidence>
<dbReference type="InterPro" id="IPR006312">
    <property type="entry name" value="TatA/E"/>
</dbReference>
<evidence type="ECO:0000313" key="11">
    <source>
        <dbReference type="EMBL" id="MBM0243868.1"/>
    </source>
</evidence>
<dbReference type="PANTHER" id="PTHR42982:SF8">
    <property type="entry name" value="SEC-INDEPENDENT PROTEIN TRANSLOCASE PROTEIN TATA"/>
    <property type="match status" value="1"/>
</dbReference>
<dbReference type="Pfam" id="PF02416">
    <property type="entry name" value="TatA_B_E"/>
    <property type="match status" value="1"/>
</dbReference>
<evidence type="ECO:0000313" key="13">
    <source>
        <dbReference type="Proteomes" id="UP000270649"/>
    </source>
</evidence>
<feature type="compositionally biased region" description="Basic and acidic residues" evidence="10">
    <location>
        <begin position="42"/>
        <end position="54"/>
    </location>
</feature>
<dbReference type="NCBIfam" id="TIGR01411">
    <property type="entry name" value="tatAE"/>
    <property type="match status" value="1"/>
</dbReference>
<dbReference type="Proteomes" id="UP000270649">
    <property type="component" value="Unassembled WGS sequence"/>
</dbReference>
<feature type="region of interest" description="Disordered" evidence="10">
    <location>
        <begin position="42"/>
        <end position="89"/>
    </location>
</feature>
<reference evidence="12 13" key="1">
    <citation type="submission" date="2018-10" db="EMBL/GenBank/DDBJ databases">
        <title>Corynebacterium macginleyi genome sequencing and assembly of the type strain and two clinical samples.</title>
        <authorList>
            <person name="Bernier A.-M."/>
            <person name="Bernard K."/>
        </authorList>
    </citation>
    <scope>NUCLEOTIDE SEQUENCE [LARGE SCALE GENOMIC DNA]</scope>
    <source>
        <strain evidence="12 13">NML 120205</strain>
    </source>
</reference>
<evidence type="ECO:0000256" key="1">
    <source>
        <dbReference type="ARBA" id="ARBA00004162"/>
    </source>
</evidence>
<accession>A0A3M0GGW4</accession>
<evidence type="ECO:0000256" key="10">
    <source>
        <dbReference type="SAM" id="MobiDB-lite"/>
    </source>
</evidence>
<comment type="similarity">
    <text evidence="9">Belongs to the TatA/E family.</text>
</comment>
<evidence type="ECO:0000256" key="3">
    <source>
        <dbReference type="ARBA" id="ARBA00022475"/>
    </source>
</evidence>
<sequence>MTLGPLEISLIVLVIILLFGAKKLPDLARSMGRSMRIFKSEVNEMQTEDTKRSEAQAQLSQKRQQSDEEFWNRPDMQPGHQQGNSTSQN</sequence>
<dbReference type="EMBL" id="JAACBX020000001">
    <property type="protein sequence ID" value="MBM0243868.1"/>
    <property type="molecule type" value="Genomic_DNA"/>
</dbReference>
<keyword evidence="4 9" id="KW-0812">Transmembrane</keyword>
<dbReference type="HAMAP" id="MF_00236">
    <property type="entry name" value="TatA_E"/>
    <property type="match status" value="1"/>
</dbReference>
<evidence type="ECO:0000256" key="6">
    <source>
        <dbReference type="ARBA" id="ARBA00022989"/>
    </source>
</evidence>
<dbReference type="InterPro" id="IPR003369">
    <property type="entry name" value="TatA/B/E"/>
</dbReference>
<dbReference type="EMBL" id="REGC01000007">
    <property type="protein sequence ID" value="RMB60379.1"/>
    <property type="molecule type" value="Genomic_DNA"/>
</dbReference>
<comment type="function">
    <text evidence="9">Part of the twin-arginine translocation (Tat) system that transports large folded proteins containing a characteristic twin-arginine motif in their signal peptide across membranes. TatA could form the protein-conducting channel of the Tat system.</text>
</comment>
<comment type="caution">
    <text evidence="12">The sequence shown here is derived from an EMBL/GenBank/DDBJ whole genome shotgun (WGS) entry which is preliminary data.</text>
</comment>
<dbReference type="AlphaFoldDB" id="A0A3M0GGW4"/>
<evidence type="ECO:0000256" key="7">
    <source>
        <dbReference type="ARBA" id="ARBA00023010"/>
    </source>
</evidence>
<organism evidence="12 13">
    <name type="scientific">Corynebacterium macginleyi</name>
    <dbReference type="NCBI Taxonomy" id="38290"/>
    <lineage>
        <taxon>Bacteria</taxon>
        <taxon>Bacillati</taxon>
        <taxon>Actinomycetota</taxon>
        <taxon>Actinomycetes</taxon>
        <taxon>Mycobacteriales</taxon>
        <taxon>Corynebacteriaceae</taxon>
        <taxon>Corynebacterium</taxon>
    </lineage>
</organism>
<dbReference type="GeneID" id="92746167"/>
<evidence type="ECO:0000256" key="5">
    <source>
        <dbReference type="ARBA" id="ARBA00022927"/>
    </source>
</evidence>
<evidence type="ECO:0000256" key="9">
    <source>
        <dbReference type="HAMAP-Rule" id="MF_00236"/>
    </source>
</evidence>
<dbReference type="PANTHER" id="PTHR42982">
    <property type="entry name" value="SEC-INDEPENDENT PROTEIN TRANSLOCASE PROTEIN TATA"/>
    <property type="match status" value="1"/>
</dbReference>
<evidence type="ECO:0000313" key="14">
    <source>
        <dbReference type="Proteomes" id="UP001518680"/>
    </source>
</evidence>
<gene>
    <name evidence="9 11" type="primary">tatA</name>
    <name evidence="12" type="ORF">D9543_06725</name>
    <name evidence="11" type="ORF">GWO63_006220</name>
</gene>
<dbReference type="GO" id="GO:0008320">
    <property type="term" value="F:protein transmembrane transporter activity"/>
    <property type="evidence" value="ECO:0007669"/>
    <property type="project" value="UniProtKB-UniRule"/>
</dbReference>
<dbReference type="Proteomes" id="UP001518680">
    <property type="component" value="Unassembled WGS sequence"/>
</dbReference>
<evidence type="ECO:0000313" key="12">
    <source>
        <dbReference type="EMBL" id="RMB60379.1"/>
    </source>
</evidence>
<evidence type="ECO:0000256" key="8">
    <source>
        <dbReference type="ARBA" id="ARBA00023136"/>
    </source>
</evidence>